<dbReference type="GO" id="GO:0005634">
    <property type="term" value="C:nucleus"/>
    <property type="evidence" value="ECO:0007669"/>
    <property type="project" value="UniProtKB-SubCell"/>
</dbReference>
<evidence type="ECO:0000259" key="10">
    <source>
        <dbReference type="PROSITE" id="PS50157"/>
    </source>
</evidence>
<dbReference type="InterPro" id="IPR013087">
    <property type="entry name" value="Znf_C2H2_type"/>
</dbReference>
<dbReference type="SUPFAM" id="SSF57667">
    <property type="entry name" value="beta-beta-alpha zinc fingers"/>
    <property type="match status" value="1"/>
</dbReference>
<keyword evidence="7" id="KW-0238">DNA-binding</keyword>
<comment type="caution">
    <text evidence="11">The sequence shown here is derived from an EMBL/GenBank/DDBJ whole genome shotgun (WGS) entry which is preliminary data.</text>
</comment>
<feature type="non-terminal residue" evidence="11">
    <location>
        <position position="1"/>
    </location>
</feature>
<evidence type="ECO:0000256" key="7">
    <source>
        <dbReference type="ARBA" id="ARBA00023125"/>
    </source>
</evidence>
<evidence type="ECO:0000256" key="3">
    <source>
        <dbReference type="ARBA" id="ARBA00022723"/>
    </source>
</evidence>
<gene>
    <name evidence="11" type="primary">Znf628_1</name>
    <name evidence="11" type="ORF">VIRALT_R15303</name>
</gene>
<dbReference type="InterPro" id="IPR036236">
    <property type="entry name" value="Znf_C2H2_sf"/>
</dbReference>
<feature type="domain" description="C2H2-type" evidence="10">
    <location>
        <begin position="36"/>
        <end position="60"/>
    </location>
</feature>
<evidence type="ECO:0000256" key="2">
    <source>
        <dbReference type="ARBA" id="ARBA00006991"/>
    </source>
</evidence>
<keyword evidence="6" id="KW-0862">Zinc</keyword>
<evidence type="ECO:0000256" key="5">
    <source>
        <dbReference type="ARBA" id="ARBA00022771"/>
    </source>
</evidence>
<evidence type="ECO:0000313" key="11">
    <source>
        <dbReference type="EMBL" id="NWT14500.1"/>
    </source>
</evidence>
<dbReference type="PROSITE" id="PS50157">
    <property type="entry name" value="ZINC_FINGER_C2H2_2"/>
    <property type="match status" value="2"/>
</dbReference>
<dbReference type="Pfam" id="PF00096">
    <property type="entry name" value="zf-C2H2"/>
    <property type="match status" value="2"/>
</dbReference>
<dbReference type="AlphaFoldDB" id="A0A7K5L7L3"/>
<proteinExistence type="inferred from homology"/>
<name>A0A7K5L7L3_VIRAL</name>
<evidence type="ECO:0000256" key="1">
    <source>
        <dbReference type="ARBA" id="ARBA00004123"/>
    </source>
</evidence>
<dbReference type="SMART" id="SM00355">
    <property type="entry name" value="ZnF_C2H2"/>
    <property type="match status" value="2"/>
</dbReference>
<evidence type="ECO:0000256" key="8">
    <source>
        <dbReference type="ARBA" id="ARBA00023242"/>
    </source>
</evidence>
<keyword evidence="4" id="KW-0677">Repeat</keyword>
<dbReference type="GO" id="GO:0008270">
    <property type="term" value="F:zinc ion binding"/>
    <property type="evidence" value="ECO:0007669"/>
    <property type="project" value="UniProtKB-KW"/>
</dbReference>
<organism evidence="11 12">
    <name type="scientific">Vireo altiloquus</name>
    <name type="common">Black-whiskered vireo</name>
    <name type="synonym">Muscicapa altiloqua</name>
    <dbReference type="NCBI Taxonomy" id="34956"/>
    <lineage>
        <taxon>Eukaryota</taxon>
        <taxon>Metazoa</taxon>
        <taxon>Chordata</taxon>
        <taxon>Craniata</taxon>
        <taxon>Vertebrata</taxon>
        <taxon>Euteleostomi</taxon>
        <taxon>Archelosauria</taxon>
        <taxon>Archosauria</taxon>
        <taxon>Dinosauria</taxon>
        <taxon>Saurischia</taxon>
        <taxon>Theropoda</taxon>
        <taxon>Coelurosauria</taxon>
        <taxon>Aves</taxon>
        <taxon>Neognathae</taxon>
        <taxon>Neoaves</taxon>
        <taxon>Telluraves</taxon>
        <taxon>Australaves</taxon>
        <taxon>Passeriformes</taxon>
        <taxon>Corvoidea</taxon>
        <taxon>Vireonidae</taxon>
        <taxon>Vireoninae</taxon>
        <taxon>Vireo</taxon>
    </lineage>
</organism>
<sequence length="60" mass="6712">VHTGERPYGCGTCGKSFTHSSNLRLHRRTHSPARPFRCHACPKAFAAAAYLRRHLRTHGA</sequence>
<dbReference type="PANTHER" id="PTHR24394:SF29">
    <property type="entry name" value="MYONEURIN"/>
    <property type="match status" value="1"/>
</dbReference>
<keyword evidence="3" id="KW-0479">Metal-binding</keyword>
<evidence type="ECO:0000313" key="12">
    <source>
        <dbReference type="Proteomes" id="UP000589495"/>
    </source>
</evidence>
<dbReference type="Gene3D" id="3.30.160.60">
    <property type="entry name" value="Classic Zinc Finger"/>
    <property type="match status" value="2"/>
</dbReference>
<protein>
    <submittedName>
        <fullName evidence="11">ZN628 protein</fullName>
    </submittedName>
</protein>
<dbReference type="GO" id="GO:0000981">
    <property type="term" value="F:DNA-binding transcription factor activity, RNA polymerase II-specific"/>
    <property type="evidence" value="ECO:0007669"/>
    <property type="project" value="TreeGrafter"/>
</dbReference>
<keyword evidence="5 9" id="KW-0863">Zinc-finger</keyword>
<accession>A0A7K5L7L3</accession>
<dbReference type="EMBL" id="VZRF01008541">
    <property type="protein sequence ID" value="NWT14500.1"/>
    <property type="molecule type" value="Genomic_DNA"/>
</dbReference>
<comment type="subcellular location">
    <subcellularLocation>
        <location evidence="1">Nucleus</location>
    </subcellularLocation>
</comment>
<dbReference type="PANTHER" id="PTHR24394">
    <property type="entry name" value="ZINC FINGER PROTEIN"/>
    <property type="match status" value="1"/>
</dbReference>
<dbReference type="FunFam" id="3.30.160.60:FF:001437">
    <property type="entry name" value="Zinc finger protein 594"/>
    <property type="match status" value="1"/>
</dbReference>
<comment type="similarity">
    <text evidence="2">Belongs to the krueppel C2H2-type zinc-finger protein family.</text>
</comment>
<dbReference type="PROSITE" id="PS00028">
    <property type="entry name" value="ZINC_FINGER_C2H2_1"/>
    <property type="match status" value="2"/>
</dbReference>
<reference evidence="11 12" key="1">
    <citation type="submission" date="2019-09" db="EMBL/GenBank/DDBJ databases">
        <title>Bird 10,000 Genomes (B10K) Project - Family phase.</title>
        <authorList>
            <person name="Zhang G."/>
        </authorList>
    </citation>
    <scope>NUCLEOTIDE SEQUENCE [LARGE SCALE GENOMIC DNA]</scope>
    <source>
        <strain evidence="11">B10K-DU-001-22</strain>
        <tissue evidence="11">Muscle</tissue>
    </source>
</reference>
<dbReference type="FunFam" id="3.30.160.60:FF:000145">
    <property type="entry name" value="Zinc finger protein 574"/>
    <property type="match status" value="1"/>
</dbReference>
<keyword evidence="8" id="KW-0539">Nucleus</keyword>
<evidence type="ECO:0000256" key="6">
    <source>
        <dbReference type="ARBA" id="ARBA00022833"/>
    </source>
</evidence>
<dbReference type="GO" id="GO:0003677">
    <property type="term" value="F:DNA binding"/>
    <property type="evidence" value="ECO:0007669"/>
    <property type="project" value="UniProtKB-KW"/>
</dbReference>
<keyword evidence="12" id="KW-1185">Reference proteome</keyword>
<evidence type="ECO:0000256" key="9">
    <source>
        <dbReference type="PROSITE-ProRule" id="PRU00042"/>
    </source>
</evidence>
<feature type="non-terminal residue" evidence="11">
    <location>
        <position position="60"/>
    </location>
</feature>
<feature type="domain" description="C2H2-type" evidence="10">
    <location>
        <begin position="8"/>
        <end position="35"/>
    </location>
</feature>
<dbReference type="Proteomes" id="UP000589495">
    <property type="component" value="Unassembled WGS sequence"/>
</dbReference>
<evidence type="ECO:0000256" key="4">
    <source>
        <dbReference type="ARBA" id="ARBA00022737"/>
    </source>
</evidence>